<dbReference type="NCBIfam" id="TIGR00494">
    <property type="entry name" value="crcB"/>
    <property type="match status" value="1"/>
</dbReference>
<comment type="similarity">
    <text evidence="9 11">Belongs to the fluoride channel Fluc/FEX (TC 1.A.43) family.</text>
</comment>
<dbReference type="InterPro" id="IPR003691">
    <property type="entry name" value="FluC"/>
</dbReference>
<accession>S7ULH2</accession>
<feature type="binding site" evidence="11">
    <location>
        <position position="114"/>
    </location>
    <ligand>
        <name>Na(+)</name>
        <dbReference type="ChEBI" id="CHEBI:29101"/>
        <note>structural</note>
    </ligand>
</feature>
<keyword evidence="7 11" id="KW-0472">Membrane</keyword>
<evidence type="ECO:0000256" key="8">
    <source>
        <dbReference type="ARBA" id="ARBA00023303"/>
    </source>
</evidence>
<dbReference type="eggNOG" id="COG0239">
    <property type="taxonomic scope" value="Bacteria"/>
</dbReference>
<evidence type="ECO:0000256" key="6">
    <source>
        <dbReference type="ARBA" id="ARBA00023065"/>
    </source>
</evidence>
<evidence type="ECO:0000256" key="3">
    <source>
        <dbReference type="ARBA" id="ARBA00022519"/>
    </source>
</evidence>
<dbReference type="STRING" id="897.B2D07_14670"/>
<dbReference type="PANTHER" id="PTHR28259:SF1">
    <property type="entry name" value="FLUORIDE EXPORT PROTEIN 1-RELATED"/>
    <property type="match status" value="1"/>
</dbReference>
<feature type="binding site" evidence="11">
    <location>
        <position position="117"/>
    </location>
    <ligand>
        <name>Na(+)</name>
        <dbReference type="ChEBI" id="CHEBI:29101"/>
        <note>structural</note>
    </ligand>
</feature>
<comment type="subcellular location">
    <subcellularLocation>
        <location evidence="1 11">Cell membrane</location>
        <topology evidence="1 11">Multi-pass membrane protein</topology>
    </subcellularLocation>
</comment>
<gene>
    <name evidence="11" type="primary">fluC</name>
    <name evidence="11" type="synonym">crcB</name>
    <name evidence="12" type="ORF">dsmv_3537</name>
</gene>
<sequence>MGDWVQAWIQVKTALSEASQLFSEVLRILTEGVRTWQPALKKLTLVMCGGGLGAASRYGIGLLSVKLWGTHFPWGTMTVNLVGCFFIGLIFALADRTRLLTPDMRLMIITGYLGALTTFSAFSLETVNAGRAGLTLQPVVNILINNMGGMALTFLGLWMGGSR</sequence>
<dbReference type="Pfam" id="PF02537">
    <property type="entry name" value="CRCB"/>
    <property type="match status" value="1"/>
</dbReference>
<evidence type="ECO:0000256" key="9">
    <source>
        <dbReference type="ARBA" id="ARBA00035120"/>
    </source>
</evidence>
<keyword evidence="8 11" id="KW-0407">Ion channel</keyword>
<name>S7ULH2_DESML</name>
<evidence type="ECO:0000256" key="4">
    <source>
        <dbReference type="ARBA" id="ARBA00022692"/>
    </source>
</evidence>
<keyword evidence="13" id="KW-1185">Reference proteome</keyword>
<evidence type="ECO:0000256" key="2">
    <source>
        <dbReference type="ARBA" id="ARBA00022475"/>
    </source>
</evidence>
<feature type="transmembrane region" description="Helical" evidence="11">
    <location>
        <begin position="72"/>
        <end position="94"/>
    </location>
</feature>
<keyword evidence="11" id="KW-0479">Metal-binding</keyword>
<keyword evidence="3" id="KW-0997">Cell inner membrane</keyword>
<dbReference type="GO" id="GO:0062054">
    <property type="term" value="F:fluoride channel activity"/>
    <property type="evidence" value="ECO:0007669"/>
    <property type="project" value="UniProtKB-UniRule"/>
</dbReference>
<evidence type="ECO:0000256" key="5">
    <source>
        <dbReference type="ARBA" id="ARBA00022989"/>
    </source>
</evidence>
<evidence type="ECO:0000256" key="11">
    <source>
        <dbReference type="HAMAP-Rule" id="MF_00454"/>
    </source>
</evidence>
<dbReference type="GO" id="GO:0005886">
    <property type="term" value="C:plasma membrane"/>
    <property type="evidence" value="ECO:0007669"/>
    <property type="project" value="UniProtKB-SubCell"/>
</dbReference>
<keyword evidence="2 11" id="KW-1003">Cell membrane</keyword>
<keyword evidence="6 11" id="KW-0406">Ion transport</keyword>
<dbReference type="PANTHER" id="PTHR28259">
    <property type="entry name" value="FLUORIDE EXPORT PROTEIN 1-RELATED"/>
    <property type="match status" value="1"/>
</dbReference>
<comment type="activity regulation">
    <text evidence="11">Na(+) is not transported, but it plays an essential structural role and its presence is essential for fluoride channel function.</text>
</comment>
<evidence type="ECO:0000313" key="13">
    <source>
        <dbReference type="Proteomes" id="UP000014977"/>
    </source>
</evidence>
<evidence type="ECO:0000313" key="12">
    <source>
        <dbReference type="EMBL" id="EPR33188.1"/>
    </source>
</evidence>
<evidence type="ECO:0000256" key="10">
    <source>
        <dbReference type="ARBA" id="ARBA00035585"/>
    </source>
</evidence>
<evidence type="ECO:0000256" key="1">
    <source>
        <dbReference type="ARBA" id="ARBA00004651"/>
    </source>
</evidence>
<keyword evidence="11" id="KW-0915">Sodium</keyword>
<dbReference type="AlphaFoldDB" id="S7ULH2"/>
<comment type="catalytic activity">
    <reaction evidence="10">
        <text>fluoride(in) = fluoride(out)</text>
        <dbReference type="Rhea" id="RHEA:76159"/>
        <dbReference type="ChEBI" id="CHEBI:17051"/>
    </reaction>
    <physiologicalReaction direction="left-to-right" evidence="10">
        <dbReference type="Rhea" id="RHEA:76160"/>
    </physiologicalReaction>
</comment>
<dbReference type="GO" id="GO:0140114">
    <property type="term" value="P:cellular detoxification of fluoride"/>
    <property type="evidence" value="ECO:0007669"/>
    <property type="project" value="UniProtKB-UniRule"/>
</dbReference>
<feature type="transmembrane region" description="Helical" evidence="11">
    <location>
        <begin position="43"/>
        <end position="60"/>
    </location>
</feature>
<comment type="function">
    <text evidence="11">Fluoride-specific ion channel. Important for reducing fluoride concentration in the cell, thus reducing its toxicity.</text>
</comment>
<feature type="transmembrane region" description="Helical" evidence="11">
    <location>
        <begin position="136"/>
        <end position="158"/>
    </location>
</feature>
<keyword evidence="4 11" id="KW-0812">Transmembrane</keyword>
<proteinExistence type="inferred from homology"/>
<dbReference type="EMBL" id="ATHJ01000129">
    <property type="protein sequence ID" value="EPR33188.1"/>
    <property type="molecule type" value="Genomic_DNA"/>
</dbReference>
<keyword evidence="5 11" id="KW-1133">Transmembrane helix</keyword>
<reference evidence="12 13" key="1">
    <citation type="journal article" date="2013" name="Genome Announc.">
        <title>Draft genome sequences for three mercury-methylating, sulfate-reducing bacteria.</title>
        <authorList>
            <person name="Brown S.D."/>
            <person name="Hurt R.A.Jr."/>
            <person name="Gilmour C.C."/>
            <person name="Elias D.A."/>
        </authorList>
    </citation>
    <scope>NUCLEOTIDE SEQUENCE [LARGE SCALE GENOMIC DNA]</scope>
    <source>
        <strain evidence="12 13">DSM 2059</strain>
    </source>
</reference>
<dbReference type="Proteomes" id="UP000014977">
    <property type="component" value="Unassembled WGS sequence"/>
</dbReference>
<feature type="transmembrane region" description="Helical" evidence="11">
    <location>
        <begin position="106"/>
        <end position="124"/>
    </location>
</feature>
<evidence type="ECO:0000256" key="7">
    <source>
        <dbReference type="ARBA" id="ARBA00023136"/>
    </source>
</evidence>
<dbReference type="HAMAP" id="MF_00454">
    <property type="entry name" value="FluC"/>
    <property type="match status" value="1"/>
</dbReference>
<comment type="caution">
    <text evidence="12">The sequence shown here is derived from an EMBL/GenBank/DDBJ whole genome shotgun (WGS) entry which is preliminary data.</text>
</comment>
<dbReference type="RefSeq" id="WP_020878693.1">
    <property type="nucleotide sequence ID" value="NZ_ATHJ01000129.1"/>
</dbReference>
<organism evidence="12 13">
    <name type="scientific">Desulfococcus multivorans DSM 2059</name>
    <dbReference type="NCBI Taxonomy" id="1121405"/>
    <lineage>
        <taxon>Bacteria</taxon>
        <taxon>Pseudomonadati</taxon>
        <taxon>Thermodesulfobacteriota</taxon>
        <taxon>Desulfobacteria</taxon>
        <taxon>Desulfobacterales</taxon>
        <taxon>Desulfococcaceae</taxon>
        <taxon>Desulfococcus</taxon>
    </lineage>
</organism>
<dbReference type="PATRIC" id="fig|1121405.3.peg.4135"/>
<keyword evidence="11" id="KW-0813">Transport</keyword>
<protein>
    <recommendedName>
        <fullName evidence="11">Fluoride-specific ion channel FluC</fullName>
    </recommendedName>
</protein>
<dbReference type="GO" id="GO:0046872">
    <property type="term" value="F:metal ion binding"/>
    <property type="evidence" value="ECO:0007669"/>
    <property type="project" value="UniProtKB-KW"/>
</dbReference>